<organism evidence="1 2">
    <name type="scientific">Datura stramonium</name>
    <name type="common">Jimsonweed</name>
    <name type="synonym">Common thornapple</name>
    <dbReference type="NCBI Taxonomy" id="4076"/>
    <lineage>
        <taxon>Eukaryota</taxon>
        <taxon>Viridiplantae</taxon>
        <taxon>Streptophyta</taxon>
        <taxon>Embryophyta</taxon>
        <taxon>Tracheophyta</taxon>
        <taxon>Spermatophyta</taxon>
        <taxon>Magnoliopsida</taxon>
        <taxon>eudicotyledons</taxon>
        <taxon>Gunneridae</taxon>
        <taxon>Pentapetalae</taxon>
        <taxon>asterids</taxon>
        <taxon>lamiids</taxon>
        <taxon>Solanales</taxon>
        <taxon>Solanaceae</taxon>
        <taxon>Solanoideae</taxon>
        <taxon>Datureae</taxon>
        <taxon>Datura</taxon>
    </lineage>
</organism>
<sequence>MRNKYQPSVMSLGLCQTQGPEQAIVKSRALTQIKKRKCRYQVLCGFNRSSAACLEVLMGHTSSLRGVLACDWREVARFTILLTKKAMIKFPESFLTTPSMPDLPSLALMLSAVFTLTGPVGVLGQQTSRRPDTLSLYR</sequence>
<protein>
    <submittedName>
        <fullName evidence="1">Uncharacterized protein</fullName>
    </submittedName>
</protein>
<dbReference type="Proteomes" id="UP000823775">
    <property type="component" value="Unassembled WGS sequence"/>
</dbReference>
<accession>A0ABS8SMI4</accession>
<reference evidence="1 2" key="1">
    <citation type="journal article" date="2021" name="BMC Genomics">
        <title>Datura genome reveals duplications of psychoactive alkaloid biosynthetic genes and high mutation rate following tissue culture.</title>
        <authorList>
            <person name="Rajewski A."/>
            <person name="Carter-House D."/>
            <person name="Stajich J."/>
            <person name="Litt A."/>
        </authorList>
    </citation>
    <scope>NUCLEOTIDE SEQUENCE [LARGE SCALE GENOMIC DNA]</scope>
    <source>
        <strain evidence="1">AR-01</strain>
    </source>
</reference>
<proteinExistence type="predicted"/>
<keyword evidence="2" id="KW-1185">Reference proteome</keyword>
<dbReference type="EMBL" id="JACEIK010000638">
    <property type="protein sequence ID" value="MCD7460169.1"/>
    <property type="molecule type" value="Genomic_DNA"/>
</dbReference>
<comment type="caution">
    <text evidence="1">The sequence shown here is derived from an EMBL/GenBank/DDBJ whole genome shotgun (WGS) entry which is preliminary data.</text>
</comment>
<evidence type="ECO:0000313" key="1">
    <source>
        <dbReference type="EMBL" id="MCD7460169.1"/>
    </source>
</evidence>
<gene>
    <name evidence="1" type="ORF">HAX54_042978</name>
</gene>
<evidence type="ECO:0000313" key="2">
    <source>
        <dbReference type="Proteomes" id="UP000823775"/>
    </source>
</evidence>
<name>A0ABS8SMI4_DATST</name>